<feature type="domain" description="Pyrrolo-quinoline quinone repeat" evidence="5">
    <location>
        <begin position="80"/>
        <end position="307"/>
    </location>
</feature>
<dbReference type="Gene3D" id="2.130.10.10">
    <property type="entry name" value="YVTN repeat-like/Quinoprotein amine dehydrogenase"/>
    <property type="match status" value="1"/>
</dbReference>
<dbReference type="GO" id="GO:0043165">
    <property type="term" value="P:Gram-negative-bacterium-type cell outer membrane assembly"/>
    <property type="evidence" value="ECO:0007669"/>
    <property type="project" value="UniProtKB-UniRule"/>
</dbReference>
<evidence type="ECO:0000256" key="2">
    <source>
        <dbReference type="ARBA" id="ARBA00023136"/>
    </source>
</evidence>
<proteinExistence type="inferred from homology"/>
<keyword evidence="3 4" id="KW-0998">Cell outer membrane</keyword>
<evidence type="ECO:0000313" key="7">
    <source>
        <dbReference type="Proteomes" id="UP000298180"/>
    </source>
</evidence>
<evidence type="ECO:0000313" key="6">
    <source>
        <dbReference type="EMBL" id="TFZ01000.1"/>
    </source>
</evidence>
<protein>
    <recommendedName>
        <fullName evidence="4">Outer membrane protein assembly factor BamB</fullName>
    </recommendedName>
</protein>
<accession>A0A4Z0BRH0</accession>
<reference evidence="6 7" key="1">
    <citation type="submission" date="2019-03" db="EMBL/GenBank/DDBJ databases">
        <title>Ramlibacter henchirensis DSM 14656, whole genome shotgun sequence.</title>
        <authorList>
            <person name="Zhang X."/>
            <person name="Feng G."/>
            <person name="Zhu H."/>
        </authorList>
    </citation>
    <scope>NUCLEOTIDE SEQUENCE [LARGE SCALE GENOMIC DNA]</scope>
    <source>
        <strain evidence="6 7">DSM 14656</strain>
    </source>
</reference>
<evidence type="ECO:0000256" key="1">
    <source>
        <dbReference type="ARBA" id="ARBA00022729"/>
    </source>
</evidence>
<name>A0A4Z0BRH0_9BURK</name>
<dbReference type="InterPro" id="IPR018391">
    <property type="entry name" value="PQQ_b-propeller_rpt"/>
</dbReference>
<keyword evidence="4" id="KW-0564">Palmitate</keyword>
<evidence type="ECO:0000256" key="4">
    <source>
        <dbReference type="HAMAP-Rule" id="MF_00923"/>
    </source>
</evidence>
<comment type="caution">
    <text evidence="6">The sequence shown here is derived from an EMBL/GenBank/DDBJ whole genome shotgun (WGS) entry which is preliminary data.</text>
</comment>
<dbReference type="InterPro" id="IPR011047">
    <property type="entry name" value="Quinoprotein_ADH-like_sf"/>
</dbReference>
<dbReference type="Proteomes" id="UP000298180">
    <property type="component" value="Unassembled WGS sequence"/>
</dbReference>
<dbReference type="PANTHER" id="PTHR34512">
    <property type="entry name" value="CELL SURFACE PROTEIN"/>
    <property type="match status" value="1"/>
</dbReference>
<keyword evidence="1 4" id="KW-0732">Signal</keyword>
<dbReference type="GO" id="GO:0009279">
    <property type="term" value="C:cell outer membrane"/>
    <property type="evidence" value="ECO:0007669"/>
    <property type="project" value="UniProtKB-SubCell"/>
</dbReference>
<evidence type="ECO:0000259" key="5">
    <source>
        <dbReference type="Pfam" id="PF13360"/>
    </source>
</evidence>
<keyword evidence="2 4" id="KW-0472">Membrane</keyword>
<evidence type="ECO:0000256" key="3">
    <source>
        <dbReference type="ARBA" id="ARBA00023237"/>
    </source>
</evidence>
<dbReference type="OrthoDB" id="5173551at2"/>
<keyword evidence="7" id="KW-1185">Reference proteome</keyword>
<dbReference type="NCBIfam" id="TIGR03300">
    <property type="entry name" value="assembly_YfgL"/>
    <property type="match status" value="1"/>
</dbReference>
<comment type="function">
    <text evidence="4">Part of the outer membrane protein assembly complex, which is involved in assembly and insertion of beta-barrel proteins into the outer membrane.</text>
</comment>
<dbReference type="InterPro" id="IPR015943">
    <property type="entry name" value="WD40/YVTN_repeat-like_dom_sf"/>
</dbReference>
<dbReference type="InterPro" id="IPR017687">
    <property type="entry name" value="BamB"/>
</dbReference>
<comment type="subunit">
    <text evidence="4">Part of the Bam complex.</text>
</comment>
<dbReference type="InterPro" id="IPR002372">
    <property type="entry name" value="PQQ_rpt_dom"/>
</dbReference>
<dbReference type="EMBL" id="SMLM01000003">
    <property type="protein sequence ID" value="TFZ01000.1"/>
    <property type="molecule type" value="Genomic_DNA"/>
</dbReference>
<comment type="subcellular location">
    <subcellularLocation>
        <location evidence="4">Cell outer membrane</location>
        <topology evidence="4">Lipid-anchor</topology>
    </subcellularLocation>
</comment>
<dbReference type="RefSeq" id="WP_135265079.1">
    <property type="nucleotide sequence ID" value="NZ_SMLM01000003.1"/>
</dbReference>
<dbReference type="GO" id="GO:0051205">
    <property type="term" value="P:protein insertion into membrane"/>
    <property type="evidence" value="ECO:0007669"/>
    <property type="project" value="UniProtKB-UniRule"/>
</dbReference>
<dbReference type="Pfam" id="PF13360">
    <property type="entry name" value="PQQ_2"/>
    <property type="match status" value="1"/>
</dbReference>
<dbReference type="AlphaFoldDB" id="A0A4Z0BRH0"/>
<comment type="similarity">
    <text evidence="4">Belongs to the BamB family.</text>
</comment>
<dbReference type="PROSITE" id="PS51257">
    <property type="entry name" value="PROKAR_LIPOPROTEIN"/>
    <property type="match status" value="1"/>
</dbReference>
<gene>
    <name evidence="4 6" type="primary">bamB</name>
    <name evidence="6" type="ORF">EZ313_20045</name>
</gene>
<sequence length="382" mass="39533">MGRAQPVLRRGLAAAAITLLLAGCSSLPFFGGPEKPKPAELQPNPATLGIRPAWTNRIGEVAFPLLVNVTGNQLAVASSDGTVAVLDASTGRDLWRASVGAPIGAGVGSDGTLAAVVTQQNEVVALSGGKVLWRERLPAQAYTAPLVAGNRVFVLAADRSVTAFDGQTGRRLWNQSRPGEPLVLRQAGVLLAVGDTLVAGQGGRLAGLNPLNGSIRWEAPIATPRGTNDVERLVDLVGRVSRVGNSVCARAFQASVGCVDTGRGLVSWTKPANGGEGVSGDERFVIGTESDGRVVAWRRDNGERAWVNDKLLYRGLSTPLVVGSSVAIGDSTGLLHVLSRDDGSLRNRLPTDGTPVAAPPVVVGNTLVVVTRGGGVHAFVPQ</sequence>
<keyword evidence="4" id="KW-0449">Lipoprotein</keyword>
<dbReference type="HAMAP" id="MF_00923">
    <property type="entry name" value="OM_assembly_BamB"/>
    <property type="match status" value="1"/>
</dbReference>
<dbReference type="PANTHER" id="PTHR34512:SF30">
    <property type="entry name" value="OUTER MEMBRANE PROTEIN ASSEMBLY FACTOR BAMB"/>
    <property type="match status" value="1"/>
</dbReference>
<organism evidence="6 7">
    <name type="scientific">Ramlibacter henchirensis</name>
    <dbReference type="NCBI Taxonomy" id="204072"/>
    <lineage>
        <taxon>Bacteria</taxon>
        <taxon>Pseudomonadati</taxon>
        <taxon>Pseudomonadota</taxon>
        <taxon>Betaproteobacteria</taxon>
        <taxon>Burkholderiales</taxon>
        <taxon>Comamonadaceae</taxon>
        <taxon>Ramlibacter</taxon>
    </lineage>
</organism>
<dbReference type="SMART" id="SM00564">
    <property type="entry name" value="PQQ"/>
    <property type="match status" value="4"/>
</dbReference>
<dbReference type="SUPFAM" id="SSF50998">
    <property type="entry name" value="Quinoprotein alcohol dehydrogenase-like"/>
    <property type="match status" value="1"/>
</dbReference>